<evidence type="ECO:0000313" key="5">
    <source>
        <dbReference type="Proteomes" id="UP000664288"/>
    </source>
</evidence>
<dbReference type="InterPro" id="IPR011006">
    <property type="entry name" value="CheY-like_superfamily"/>
</dbReference>
<organism evidence="4 5">
    <name type="scientific">Jiella sonneratiae</name>
    <dbReference type="NCBI Taxonomy" id="2816856"/>
    <lineage>
        <taxon>Bacteria</taxon>
        <taxon>Pseudomonadati</taxon>
        <taxon>Pseudomonadota</taxon>
        <taxon>Alphaproteobacteria</taxon>
        <taxon>Hyphomicrobiales</taxon>
        <taxon>Aurantimonadaceae</taxon>
        <taxon>Jiella</taxon>
    </lineage>
</organism>
<dbReference type="SMART" id="SM00448">
    <property type="entry name" value="REC"/>
    <property type="match status" value="1"/>
</dbReference>
<proteinExistence type="predicted"/>
<dbReference type="InterPro" id="IPR005561">
    <property type="entry name" value="ANTAR"/>
</dbReference>
<dbReference type="Gene3D" id="3.40.50.2300">
    <property type="match status" value="1"/>
</dbReference>
<feature type="modified residue" description="4-aspartylphosphate" evidence="1">
    <location>
        <position position="56"/>
    </location>
</feature>
<dbReference type="InterPro" id="IPR001789">
    <property type="entry name" value="Sig_transdc_resp-reg_receiver"/>
</dbReference>
<dbReference type="PROSITE" id="PS50110">
    <property type="entry name" value="RESPONSE_REGULATORY"/>
    <property type="match status" value="1"/>
</dbReference>
<dbReference type="Pfam" id="PF03861">
    <property type="entry name" value="ANTAR"/>
    <property type="match status" value="1"/>
</dbReference>
<dbReference type="PANTHER" id="PTHR43367">
    <property type="match status" value="1"/>
</dbReference>
<comment type="caution">
    <text evidence="4">The sequence shown here is derived from an EMBL/GenBank/DDBJ whole genome shotgun (WGS) entry which is preliminary data.</text>
</comment>
<dbReference type="SMART" id="SM01012">
    <property type="entry name" value="ANTAR"/>
    <property type="match status" value="1"/>
</dbReference>
<keyword evidence="1" id="KW-0597">Phosphoprotein</keyword>
<evidence type="ECO:0000313" key="4">
    <source>
        <dbReference type="EMBL" id="MBO0905563.1"/>
    </source>
</evidence>
<dbReference type="Proteomes" id="UP000664288">
    <property type="component" value="Unassembled WGS sequence"/>
</dbReference>
<dbReference type="SUPFAM" id="SSF52172">
    <property type="entry name" value="CheY-like"/>
    <property type="match status" value="1"/>
</dbReference>
<name>A0ABS3J7B5_9HYPH</name>
<gene>
    <name evidence="4" type="ORF">J1C47_18105</name>
</gene>
<evidence type="ECO:0000259" key="2">
    <source>
        <dbReference type="PROSITE" id="PS50110"/>
    </source>
</evidence>
<evidence type="ECO:0000259" key="3">
    <source>
        <dbReference type="PROSITE" id="PS50921"/>
    </source>
</evidence>
<dbReference type="RefSeq" id="WP_207352195.1">
    <property type="nucleotide sequence ID" value="NZ_JAFMPY010000022.1"/>
</dbReference>
<feature type="domain" description="Response regulatory" evidence="2">
    <location>
        <begin position="6"/>
        <end position="120"/>
    </location>
</feature>
<dbReference type="PROSITE" id="PS50921">
    <property type="entry name" value="ANTAR"/>
    <property type="match status" value="1"/>
</dbReference>
<accession>A0ABS3J7B5</accession>
<reference evidence="4 5" key="1">
    <citation type="submission" date="2021-03" db="EMBL/GenBank/DDBJ databases">
        <title>Whole genome sequence of Jiella sp. MQZ13P-4.</title>
        <authorList>
            <person name="Tuo L."/>
        </authorList>
    </citation>
    <scope>NUCLEOTIDE SEQUENCE [LARGE SCALE GENOMIC DNA]</scope>
    <source>
        <strain evidence="4 5">MQZ13P-4</strain>
    </source>
</reference>
<sequence>MAQPLNILLVDDNGLRASIIEEGLREAGHANVSVVTTVAGLVKRIERLDPDVIVVDLENPNRDQLEHFFQVSRAVKRPMAMFVDRSDTAEIEAAIEAGVSAYVVDGLRKERIKPILEMAISRFNAVSRLARELAEAKSELAERKTIDRAKGILMKVKKIDEDAAYKLLRRAAMNENRRIGDVAASLVSAYNLLGDA</sequence>
<dbReference type="EMBL" id="JAFMPY010000022">
    <property type="protein sequence ID" value="MBO0905563.1"/>
    <property type="molecule type" value="Genomic_DNA"/>
</dbReference>
<dbReference type="PIRSF" id="PIRSF036382">
    <property type="entry name" value="RR_antiterm"/>
    <property type="match status" value="1"/>
</dbReference>
<dbReference type="PANTHER" id="PTHR43367:SF1">
    <property type="entry name" value="TWO-COMPONENT RESPONSE REGULATOR-LIKE APRR6-RELATED"/>
    <property type="match status" value="1"/>
</dbReference>
<protein>
    <submittedName>
        <fullName evidence="4">ANTAR domain-containing protein</fullName>
    </submittedName>
</protein>
<dbReference type="Pfam" id="PF00072">
    <property type="entry name" value="Response_reg"/>
    <property type="match status" value="1"/>
</dbReference>
<dbReference type="InterPro" id="IPR008327">
    <property type="entry name" value="Sig_transdc_resp-reg_antiterm"/>
</dbReference>
<dbReference type="InterPro" id="IPR036388">
    <property type="entry name" value="WH-like_DNA-bd_sf"/>
</dbReference>
<feature type="domain" description="ANTAR" evidence="3">
    <location>
        <begin position="126"/>
        <end position="187"/>
    </location>
</feature>
<keyword evidence="5" id="KW-1185">Reference proteome</keyword>
<dbReference type="Gene3D" id="1.10.10.10">
    <property type="entry name" value="Winged helix-like DNA-binding domain superfamily/Winged helix DNA-binding domain"/>
    <property type="match status" value="1"/>
</dbReference>
<evidence type="ECO:0000256" key="1">
    <source>
        <dbReference type="PROSITE-ProRule" id="PRU00169"/>
    </source>
</evidence>